<comment type="caution">
    <text evidence="13">The sequence shown here is derived from an EMBL/GenBank/DDBJ whole genome shotgun (WGS) entry which is preliminary data.</text>
</comment>
<feature type="transmembrane region" description="Helical" evidence="11">
    <location>
        <begin position="740"/>
        <end position="761"/>
    </location>
</feature>
<dbReference type="InterPro" id="IPR003593">
    <property type="entry name" value="AAA+_ATPase"/>
</dbReference>
<accession>A0A9W7X9J6</accession>
<name>A0A9W7X9J6_9POAL</name>
<dbReference type="CDD" id="cd03213">
    <property type="entry name" value="ABCG_EPDR"/>
    <property type="match status" value="1"/>
</dbReference>
<dbReference type="OrthoDB" id="66620at2759"/>
<evidence type="ECO:0000256" key="1">
    <source>
        <dbReference type="ARBA" id="ARBA00004141"/>
    </source>
</evidence>
<dbReference type="PROSITE" id="PS50893">
    <property type="entry name" value="ABC_TRANSPORTER_2"/>
    <property type="match status" value="1"/>
</dbReference>
<keyword evidence="3" id="KW-0813">Transport</keyword>
<dbReference type="InterPro" id="IPR013525">
    <property type="entry name" value="ABC2_TM"/>
</dbReference>
<evidence type="ECO:0000259" key="12">
    <source>
        <dbReference type="PROSITE" id="PS50893"/>
    </source>
</evidence>
<dbReference type="SMART" id="SM00382">
    <property type="entry name" value="AAA"/>
    <property type="match status" value="1"/>
</dbReference>
<dbReference type="FunFam" id="3.40.50.300:FF:000504">
    <property type="entry name" value="ABC transporter G family member 11"/>
    <property type="match status" value="1"/>
</dbReference>
<dbReference type="InterPro" id="IPR027417">
    <property type="entry name" value="P-loop_NTPase"/>
</dbReference>
<keyword evidence="5 11" id="KW-0812">Transmembrane</keyword>
<keyword evidence="9 11" id="KW-0472">Membrane</keyword>
<feature type="compositionally biased region" description="Polar residues" evidence="10">
    <location>
        <begin position="94"/>
        <end position="105"/>
    </location>
</feature>
<dbReference type="GO" id="GO:0016020">
    <property type="term" value="C:membrane"/>
    <property type="evidence" value="ECO:0007669"/>
    <property type="project" value="UniProtKB-SubCell"/>
</dbReference>
<dbReference type="GO" id="GO:0009651">
    <property type="term" value="P:response to salt stress"/>
    <property type="evidence" value="ECO:0007669"/>
    <property type="project" value="UniProtKB-ARBA"/>
</dbReference>
<evidence type="ECO:0000313" key="14">
    <source>
        <dbReference type="Proteomes" id="UP001164776"/>
    </source>
</evidence>
<keyword evidence="8 11" id="KW-1133">Transmembrane helix</keyword>
<evidence type="ECO:0000256" key="7">
    <source>
        <dbReference type="ARBA" id="ARBA00022840"/>
    </source>
</evidence>
<evidence type="ECO:0000256" key="3">
    <source>
        <dbReference type="ARBA" id="ARBA00022448"/>
    </source>
</evidence>
<gene>
    <name evidence="13" type="ORF">BS78_K309900</name>
</gene>
<feature type="transmembrane region" description="Helical" evidence="11">
    <location>
        <begin position="547"/>
        <end position="568"/>
    </location>
</feature>
<dbReference type="InterPro" id="IPR003439">
    <property type="entry name" value="ABC_transporter-like_ATP-bd"/>
</dbReference>
<dbReference type="InterPro" id="IPR043926">
    <property type="entry name" value="ABCG_dom"/>
</dbReference>
<dbReference type="PANTHER" id="PTHR48042">
    <property type="entry name" value="ABC TRANSPORTER G FAMILY MEMBER 11"/>
    <property type="match status" value="1"/>
</dbReference>
<evidence type="ECO:0000256" key="8">
    <source>
        <dbReference type="ARBA" id="ARBA00022989"/>
    </source>
</evidence>
<organism evidence="13 14">
    <name type="scientific">Paspalum vaginatum</name>
    <name type="common">seashore paspalum</name>
    <dbReference type="NCBI Taxonomy" id="158149"/>
    <lineage>
        <taxon>Eukaryota</taxon>
        <taxon>Viridiplantae</taxon>
        <taxon>Streptophyta</taxon>
        <taxon>Embryophyta</taxon>
        <taxon>Tracheophyta</taxon>
        <taxon>Spermatophyta</taxon>
        <taxon>Magnoliopsida</taxon>
        <taxon>Liliopsida</taxon>
        <taxon>Poales</taxon>
        <taxon>Poaceae</taxon>
        <taxon>PACMAD clade</taxon>
        <taxon>Panicoideae</taxon>
        <taxon>Andropogonodae</taxon>
        <taxon>Paspaleae</taxon>
        <taxon>Paspalinae</taxon>
        <taxon>Paspalum</taxon>
    </lineage>
</organism>
<dbReference type="AlphaFoldDB" id="A0A9W7X9J6"/>
<dbReference type="GO" id="GO:0140359">
    <property type="term" value="F:ABC-type transporter activity"/>
    <property type="evidence" value="ECO:0007669"/>
    <property type="project" value="InterPro"/>
</dbReference>
<reference evidence="13 14" key="1">
    <citation type="submission" date="2022-10" db="EMBL/GenBank/DDBJ databases">
        <title>WGS assembly of Paspalum vaginatum 540-79.</title>
        <authorList>
            <person name="Sun G."/>
            <person name="Wase N."/>
            <person name="Shu S."/>
            <person name="Jenkins J."/>
            <person name="Zhou B."/>
            <person name="Torres-Rodriguez J."/>
            <person name="Chen C."/>
            <person name="Sandor L."/>
            <person name="Plott C."/>
            <person name="Yoshinga Y."/>
            <person name="Daum C."/>
            <person name="Qi P."/>
            <person name="Barry K."/>
            <person name="Lipzen A."/>
            <person name="Berry L."/>
            <person name="Pedersen C."/>
            <person name="Gottilla T."/>
            <person name="Foltz A."/>
            <person name="Yu H."/>
            <person name="O'Malley R."/>
            <person name="Zhang C."/>
            <person name="Devos K."/>
            <person name="Sigmon B."/>
            <person name="Yu B."/>
            <person name="Obata T."/>
            <person name="Schmutz J."/>
            <person name="Schnable J."/>
        </authorList>
    </citation>
    <scope>NUCLEOTIDE SEQUENCE [LARGE SCALE GENOMIC DNA]</scope>
    <source>
        <strain evidence="14">cv. 540-79</strain>
    </source>
</reference>
<evidence type="ECO:0000256" key="6">
    <source>
        <dbReference type="ARBA" id="ARBA00022741"/>
    </source>
</evidence>
<feature type="region of interest" description="Disordered" evidence="10">
    <location>
        <begin position="31"/>
        <end position="63"/>
    </location>
</feature>
<dbReference type="Pfam" id="PF00005">
    <property type="entry name" value="ABC_tran"/>
    <property type="match status" value="1"/>
</dbReference>
<protein>
    <recommendedName>
        <fullName evidence="12">ABC transporter domain-containing protein</fullName>
    </recommendedName>
</protein>
<feature type="compositionally biased region" description="Basic and acidic residues" evidence="10">
    <location>
        <begin position="106"/>
        <end position="121"/>
    </location>
</feature>
<evidence type="ECO:0000313" key="13">
    <source>
        <dbReference type="EMBL" id="KAJ1254901.1"/>
    </source>
</evidence>
<dbReference type="Pfam" id="PF01061">
    <property type="entry name" value="ABC2_membrane"/>
    <property type="match status" value="1"/>
</dbReference>
<keyword evidence="14" id="KW-1185">Reference proteome</keyword>
<evidence type="ECO:0000256" key="5">
    <source>
        <dbReference type="ARBA" id="ARBA00022692"/>
    </source>
</evidence>
<evidence type="ECO:0000256" key="10">
    <source>
        <dbReference type="SAM" id="MobiDB-lite"/>
    </source>
</evidence>
<dbReference type="InterPro" id="IPR017871">
    <property type="entry name" value="ABC_transporter-like_CS"/>
</dbReference>
<dbReference type="InterPro" id="IPR052215">
    <property type="entry name" value="Plant_ABCG"/>
</dbReference>
<sequence>MRDQPPAHPSALVPRYLPNCELIQLKASEPCIQSSSPSSISHRGVENGRCVKPNPAPPLIGGSVSRLAQRRELPSCSRISPLRAALATPGPGERSQSVALSGLSSDKSERGGGGGGERERPSSGAEMDGGSGAYGGNGEAWGGAVSPAARYAESGGASLTWENLTAVLPGGGGRATKKLVQGLYGYAVPGRVVAIMGPSGSGKSTLLDSLSGRLARNVVLTGKVLLNGKKRRLDYGVVAYVTQENVLLGTLTVRETVTYSALLRLPSSMRKSEVQRIVDDTLDEMGLRECADRHIGTWHLRGISGGEKKRLSIALEILTRPRLLFLDEPTSGLDSAAAFSVVQTLRQLAVDGGRTIVSSVHQPSSEVFALFDDLCLLSSGECVYFGDAKLATQFFAETGFPCPSRRNPSDHFLRCVNSDFDDVAATMKGSMKLRAEAELDPLLKYSTTEIRERLVDKYRISDYAMMVRSTIHEITKIEGVMEEVIRGSQASWFKQLRTLTSRSFTNMSRDLNYYWLRIIIYIVMAICLGTIYYDVGTSYTAIQARASCGGFVSGFMTFMSIGGFPSFIEEMKVFTLERQNGHYGVAAYIISNFLSSMPFLLTVSWASASITYWMVKFRPGFSYFAFFALNLYGGVSVIESLMMIISALVPNFLMGLILGAGVIGIMMLTSGFFRLLPELPKIFWRYPVSYIVYGSWGLKGGYKNDLIGLEFEPMMPGQPKLTGEYIITEMMGLSLNHSKWLDLAMIFVLLFAYRLTFFIVLKVKEAAAPYIRVAYTRFTVKRLERRASFRKTLAMTSLSKRHNPPHPMAIQEGLNSPMPY</sequence>
<comment type="similarity">
    <text evidence="2">Belongs to the ABC transporter superfamily. ABCG family. Eye pigment precursor importer (TC 3.A.1.204) subfamily.</text>
</comment>
<feature type="transmembrane region" description="Helical" evidence="11">
    <location>
        <begin position="652"/>
        <end position="676"/>
    </location>
</feature>
<dbReference type="GO" id="GO:0016887">
    <property type="term" value="F:ATP hydrolysis activity"/>
    <property type="evidence" value="ECO:0007669"/>
    <property type="project" value="InterPro"/>
</dbReference>
<dbReference type="Gene3D" id="3.40.50.300">
    <property type="entry name" value="P-loop containing nucleotide triphosphate hydrolases"/>
    <property type="match status" value="1"/>
</dbReference>
<dbReference type="Proteomes" id="UP001164776">
    <property type="component" value="Unassembled WGS sequence"/>
</dbReference>
<evidence type="ECO:0000256" key="2">
    <source>
        <dbReference type="ARBA" id="ARBA00005814"/>
    </source>
</evidence>
<feature type="transmembrane region" description="Helical" evidence="11">
    <location>
        <begin position="514"/>
        <end position="535"/>
    </location>
</feature>
<dbReference type="Pfam" id="PF19055">
    <property type="entry name" value="ABC2_membrane_7"/>
    <property type="match status" value="1"/>
</dbReference>
<evidence type="ECO:0000256" key="9">
    <source>
        <dbReference type="ARBA" id="ARBA00023136"/>
    </source>
</evidence>
<dbReference type="EMBL" id="MU629861">
    <property type="protein sequence ID" value="KAJ1254901.1"/>
    <property type="molecule type" value="Genomic_DNA"/>
</dbReference>
<keyword evidence="4" id="KW-0597">Phosphoprotein</keyword>
<feature type="region of interest" description="Disordered" evidence="10">
    <location>
        <begin position="801"/>
        <end position="820"/>
    </location>
</feature>
<keyword evidence="6" id="KW-0547">Nucleotide-binding</keyword>
<feature type="compositionally biased region" description="Low complexity" evidence="10">
    <location>
        <begin position="31"/>
        <end position="41"/>
    </location>
</feature>
<feature type="region of interest" description="Disordered" evidence="10">
    <location>
        <begin position="84"/>
        <end position="134"/>
    </location>
</feature>
<feature type="transmembrane region" description="Helical" evidence="11">
    <location>
        <begin position="621"/>
        <end position="646"/>
    </location>
</feature>
<dbReference type="PANTHER" id="PTHR48042:SF18">
    <property type="entry name" value="ABC TRANSPORTER G FAMILY MEMBER 12"/>
    <property type="match status" value="1"/>
</dbReference>
<comment type="subcellular location">
    <subcellularLocation>
        <location evidence="1">Membrane</location>
        <topology evidence="1">Multi-pass membrane protein</topology>
    </subcellularLocation>
</comment>
<keyword evidence="7" id="KW-0067">ATP-binding</keyword>
<feature type="transmembrane region" description="Helical" evidence="11">
    <location>
        <begin position="588"/>
        <end position="614"/>
    </location>
</feature>
<feature type="domain" description="ABC transporter" evidence="12">
    <location>
        <begin position="159"/>
        <end position="404"/>
    </location>
</feature>
<dbReference type="PROSITE" id="PS00211">
    <property type="entry name" value="ABC_TRANSPORTER_1"/>
    <property type="match status" value="1"/>
</dbReference>
<evidence type="ECO:0000256" key="4">
    <source>
        <dbReference type="ARBA" id="ARBA00022553"/>
    </source>
</evidence>
<dbReference type="SUPFAM" id="SSF52540">
    <property type="entry name" value="P-loop containing nucleoside triphosphate hydrolases"/>
    <property type="match status" value="1"/>
</dbReference>
<evidence type="ECO:0000256" key="11">
    <source>
        <dbReference type="SAM" id="Phobius"/>
    </source>
</evidence>
<proteinExistence type="inferred from homology"/>
<dbReference type="GO" id="GO:0005524">
    <property type="term" value="F:ATP binding"/>
    <property type="evidence" value="ECO:0007669"/>
    <property type="project" value="UniProtKB-KW"/>
</dbReference>